<dbReference type="Pfam" id="PF17270">
    <property type="entry name" value="DUF5336"/>
    <property type="match status" value="1"/>
</dbReference>
<evidence type="ECO:0000313" key="3">
    <source>
        <dbReference type="EMBL" id="TDV41377.1"/>
    </source>
</evidence>
<dbReference type="EMBL" id="SOCP01000020">
    <property type="protein sequence ID" value="TDV41377.1"/>
    <property type="molecule type" value="Genomic_DNA"/>
</dbReference>
<feature type="compositionally biased region" description="Low complexity" evidence="1">
    <location>
        <begin position="178"/>
        <end position="220"/>
    </location>
</feature>
<reference evidence="3 4" key="1">
    <citation type="submission" date="2019-03" db="EMBL/GenBank/DDBJ databases">
        <title>Genomic Encyclopedia of Archaeal and Bacterial Type Strains, Phase II (KMG-II): from individual species to whole genera.</title>
        <authorList>
            <person name="Goeker M."/>
        </authorList>
    </citation>
    <scope>NUCLEOTIDE SEQUENCE [LARGE SCALE GENOMIC DNA]</scope>
    <source>
        <strain evidence="3 4">DSM 45499</strain>
    </source>
</reference>
<keyword evidence="2" id="KW-0472">Membrane</keyword>
<comment type="caution">
    <text evidence="3">The sequence shown here is derived from an EMBL/GenBank/DDBJ whole genome shotgun (WGS) entry which is preliminary data.</text>
</comment>
<dbReference type="AlphaFoldDB" id="A0A4R7UYZ1"/>
<feature type="region of interest" description="Disordered" evidence="1">
    <location>
        <begin position="169"/>
        <end position="235"/>
    </location>
</feature>
<dbReference type="Proteomes" id="UP000294927">
    <property type="component" value="Unassembled WGS sequence"/>
</dbReference>
<keyword evidence="2" id="KW-1133">Transmembrane helix</keyword>
<proteinExistence type="predicted"/>
<feature type="compositionally biased region" description="Gly residues" evidence="1">
    <location>
        <begin position="1"/>
        <end position="13"/>
    </location>
</feature>
<sequence>MTFPGGAPGGYPGQGPQQPPPFPGPGYGAPPSSGGMKLGVPAIANLATAVLGLVNFLMGFANVWDGDIASLGGGYFAFGASTLPALFLIGGLLALPAILPGDKKKPGIAPAAFAVSSWLTILFFTFTTDPDVGIGSILLIIFGLLQTVAAVGGYLLDAGIVKMPARNPYGHHQPPLHGGAFPPSGQFPAAQPPQQQQPGQFGAPPGQQTTFAPQQGQFGQPPQPGTPPGGYPQQG</sequence>
<evidence type="ECO:0000256" key="2">
    <source>
        <dbReference type="SAM" id="Phobius"/>
    </source>
</evidence>
<dbReference type="InterPro" id="IPR035166">
    <property type="entry name" value="DUF5336"/>
</dbReference>
<gene>
    <name evidence="3" type="ORF">CLV71_12067</name>
</gene>
<evidence type="ECO:0000256" key="1">
    <source>
        <dbReference type="SAM" id="MobiDB-lite"/>
    </source>
</evidence>
<feature type="transmembrane region" description="Helical" evidence="2">
    <location>
        <begin position="75"/>
        <end position="95"/>
    </location>
</feature>
<feature type="transmembrane region" description="Helical" evidence="2">
    <location>
        <begin position="107"/>
        <end position="126"/>
    </location>
</feature>
<evidence type="ECO:0000313" key="4">
    <source>
        <dbReference type="Proteomes" id="UP000294927"/>
    </source>
</evidence>
<evidence type="ECO:0008006" key="5">
    <source>
        <dbReference type="Google" id="ProtNLM"/>
    </source>
</evidence>
<name>A0A4R7UYZ1_9PSEU</name>
<accession>A0A4R7UYZ1</accession>
<feature type="compositionally biased region" description="Pro residues" evidence="1">
    <location>
        <begin position="221"/>
        <end position="235"/>
    </location>
</feature>
<feature type="transmembrane region" description="Helical" evidence="2">
    <location>
        <begin position="132"/>
        <end position="156"/>
    </location>
</feature>
<protein>
    <recommendedName>
        <fullName evidence="5">34 kDa antigenic protein</fullName>
    </recommendedName>
</protein>
<feature type="transmembrane region" description="Helical" evidence="2">
    <location>
        <begin position="42"/>
        <end position="63"/>
    </location>
</feature>
<keyword evidence="4" id="KW-1185">Reference proteome</keyword>
<organism evidence="3 4">
    <name type="scientific">Actinophytocola oryzae</name>
    <dbReference type="NCBI Taxonomy" id="502181"/>
    <lineage>
        <taxon>Bacteria</taxon>
        <taxon>Bacillati</taxon>
        <taxon>Actinomycetota</taxon>
        <taxon>Actinomycetes</taxon>
        <taxon>Pseudonocardiales</taxon>
        <taxon>Pseudonocardiaceae</taxon>
    </lineage>
</organism>
<feature type="region of interest" description="Disordered" evidence="1">
    <location>
        <begin position="1"/>
        <end position="28"/>
    </location>
</feature>
<keyword evidence="2" id="KW-0812">Transmembrane</keyword>